<dbReference type="PROSITE" id="PS50059">
    <property type="entry name" value="FKBP_PPIASE"/>
    <property type="match status" value="3"/>
</dbReference>
<dbReference type="KEGG" id="osu:NT6N_25800"/>
<evidence type="ECO:0000256" key="1">
    <source>
        <dbReference type="ARBA" id="ARBA00000971"/>
    </source>
</evidence>
<evidence type="ECO:0000256" key="4">
    <source>
        <dbReference type="ARBA" id="ARBA00023110"/>
    </source>
</evidence>
<evidence type="ECO:0000256" key="3">
    <source>
        <dbReference type="ARBA" id="ARBA00013194"/>
    </source>
</evidence>
<feature type="domain" description="PPIase FKBP-type" evidence="8">
    <location>
        <begin position="52"/>
        <end position="137"/>
    </location>
</feature>
<dbReference type="EMBL" id="AP026866">
    <property type="protein sequence ID" value="BDS07540.1"/>
    <property type="molecule type" value="Genomic_DNA"/>
</dbReference>
<dbReference type="SUPFAM" id="SSF54534">
    <property type="entry name" value="FKBP-like"/>
    <property type="match status" value="3"/>
</dbReference>
<dbReference type="PANTHER" id="PTHR43811:SF19">
    <property type="entry name" value="39 KDA FK506-BINDING NUCLEAR PROTEIN"/>
    <property type="match status" value="1"/>
</dbReference>
<evidence type="ECO:0000313" key="9">
    <source>
        <dbReference type="EMBL" id="BDS07540.1"/>
    </source>
</evidence>
<evidence type="ECO:0000259" key="8">
    <source>
        <dbReference type="PROSITE" id="PS50059"/>
    </source>
</evidence>
<proteinExistence type="inferred from homology"/>
<dbReference type="EC" id="5.2.1.8" evidence="3 6"/>
<organism evidence="9">
    <name type="scientific">Oceaniferula spumae</name>
    <dbReference type="NCBI Taxonomy" id="2979115"/>
    <lineage>
        <taxon>Bacteria</taxon>
        <taxon>Pseudomonadati</taxon>
        <taxon>Verrucomicrobiota</taxon>
        <taxon>Verrucomicrobiia</taxon>
        <taxon>Verrucomicrobiales</taxon>
        <taxon>Verrucomicrobiaceae</taxon>
        <taxon>Oceaniferula</taxon>
    </lineage>
</organism>
<feature type="domain" description="PPIase FKBP-type" evidence="8">
    <location>
        <begin position="287"/>
        <end position="372"/>
    </location>
</feature>
<sequence>MLAFHANFQTKNMTPETPADVAAAPADSSKTDTGLASKILQAGTGSDKPTAADTVTVHYSGWTTDGKMFDSSVKRGEPTSFPLGQVIAGWTEGLQLMVVGEKRRFWIPEDLAYGPEVPGSGRPGGMLCFDVELLGIKEAPKPPADTEKTESGVAYKIIQEGSGDSPAADHVVTFHFTAKTMEGETVQDTRKEQAPPSMPLGKMPPALAEILTEMKSGEQRHAWLPEPQAPGGYIVADLELISSKEAPPAPAVPEDVADVPADAEKTKSGLAFKVLSDGEGDGKPKASDTVKVHYSGWTTDGEMFDSSVVRGEPTQFPLNGVIKGWTEGVQLMVPGEKRRFWIPADLAYGPAVPGSGRPGGMLVFDIELLEIIG</sequence>
<dbReference type="InterPro" id="IPR001179">
    <property type="entry name" value="PPIase_FKBP_dom"/>
</dbReference>
<keyword evidence="5 6" id="KW-0413">Isomerase</keyword>
<comment type="catalytic activity">
    <reaction evidence="1 6">
        <text>[protein]-peptidylproline (omega=180) = [protein]-peptidylproline (omega=0)</text>
        <dbReference type="Rhea" id="RHEA:16237"/>
        <dbReference type="Rhea" id="RHEA-COMP:10747"/>
        <dbReference type="Rhea" id="RHEA-COMP:10748"/>
        <dbReference type="ChEBI" id="CHEBI:83833"/>
        <dbReference type="ChEBI" id="CHEBI:83834"/>
        <dbReference type="EC" id="5.2.1.8"/>
    </reaction>
</comment>
<dbReference type="FunFam" id="3.10.50.40:FF:000006">
    <property type="entry name" value="Peptidyl-prolyl cis-trans isomerase"/>
    <property type="match status" value="1"/>
</dbReference>
<accession>A0AAT9FNE7</accession>
<dbReference type="InterPro" id="IPR046357">
    <property type="entry name" value="PPIase_dom_sf"/>
</dbReference>
<keyword evidence="4 6" id="KW-0697">Rotamase</keyword>
<dbReference type="Pfam" id="PF00254">
    <property type="entry name" value="FKBP_C"/>
    <property type="match status" value="3"/>
</dbReference>
<dbReference type="AlphaFoldDB" id="A0AAT9FNE7"/>
<evidence type="ECO:0000256" key="2">
    <source>
        <dbReference type="ARBA" id="ARBA00006577"/>
    </source>
</evidence>
<protein>
    <recommendedName>
        <fullName evidence="3 6">peptidylprolyl isomerase</fullName>
        <ecNumber evidence="3 6">5.2.1.8</ecNumber>
    </recommendedName>
</protein>
<evidence type="ECO:0000256" key="5">
    <source>
        <dbReference type="ARBA" id="ARBA00023235"/>
    </source>
</evidence>
<feature type="region of interest" description="Disordered" evidence="7">
    <location>
        <begin position="183"/>
        <end position="202"/>
    </location>
</feature>
<evidence type="ECO:0000256" key="6">
    <source>
        <dbReference type="PROSITE-ProRule" id="PRU00277"/>
    </source>
</evidence>
<feature type="domain" description="PPIase FKBP-type" evidence="8">
    <location>
        <begin position="169"/>
        <end position="262"/>
    </location>
</feature>
<dbReference type="GO" id="GO:0003755">
    <property type="term" value="F:peptidyl-prolyl cis-trans isomerase activity"/>
    <property type="evidence" value="ECO:0007669"/>
    <property type="project" value="UniProtKB-KW"/>
</dbReference>
<dbReference type="PANTHER" id="PTHR43811">
    <property type="entry name" value="FKBP-TYPE PEPTIDYL-PROLYL CIS-TRANS ISOMERASE FKPA"/>
    <property type="match status" value="1"/>
</dbReference>
<feature type="region of interest" description="Disordered" evidence="7">
    <location>
        <begin position="1"/>
        <end position="28"/>
    </location>
</feature>
<feature type="compositionally biased region" description="Low complexity" evidence="7">
    <location>
        <begin position="18"/>
        <end position="28"/>
    </location>
</feature>
<evidence type="ECO:0000256" key="7">
    <source>
        <dbReference type="SAM" id="MobiDB-lite"/>
    </source>
</evidence>
<dbReference type="Gene3D" id="3.10.50.40">
    <property type="match status" value="3"/>
</dbReference>
<name>A0AAT9FNE7_9BACT</name>
<comment type="similarity">
    <text evidence="2">Belongs to the FKBP-type PPIase family.</text>
</comment>
<gene>
    <name evidence="9" type="ORF">NT6N_25800</name>
</gene>
<reference evidence="9" key="1">
    <citation type="submission" date="2024-07" db="EMBL/GenBank/DDBJ databases">
        <title>Complete genome sequence of Verrucomicrobiaceae bacterium NT6N.</title>
        <authorList>
            <person name="Huang C."/>
            <person name="Takami H."/>
            <person name="Hamasaki K."/>
        </authorList>
    </citation>
    <scope>NUCLEOTIDE SEQUENCE</scope>
    <source>
        <strain evidence="9">NT6N</strain>
    </source>
</reference>